<evidence type="ECO:0000256" key="2">
    <source>
        <dbReference type="ARBA" id="ARBA00022801"/>
    </source>
</evidence>
<dbReference type="EMBL" id="FR695866">
    <property type="protein sequence ID" value="CBX27443.1"/>
    <property type="molecule type" value="Genomic_DNA"/>
</dbReference>
<comment type="similarity">
    <text evidence="1">Belongs to the carbon-nitrogen hydrolase superfamily. NIT1/NIT2 family.</text>
</comment>
<dbReference type="GO" id="GO:0050152">
    <property type="term" value="F:omega-amidase activity"/>
    <property type="evidence" value="ECO:0007669"/>
    <property type="project" value="UniProtKB-EC"/>
</dbReference>
<dbReference type="FunFam" id="3.60.110.10:FF:000004">
    <property type="entry name" value="Carbon-nitrogen hydrolase"/>
    <property type="match status" value="1"/>
</dbReference>
<dbReference type="PANTHER" id="PTHR47799:SF1">
    <property type="entry name" value="OMEGA-AMIDASE YAFV"/>
    <property type="match status" value="1"/>
</dbReference>
<dbReference type="SUPFAM" id="SSF56317">
    <property type="entry name" value="Carbon-nitrogen hydrolase"/>
    <property type="match status" value="1"/>
</dbReference>
<evidence type="ECO:0000256" key="5">
    <source>
        <dbReference type="ARBA" id="ARBA00072139"/>
    </source>
</evidence>
<gene>
    <name evidence="7" type="ORF">N47_H22650</name>
</gene>
<evidence type="ECO:0000259" key="6">
    <source>
        <dbReference type="PROSITE" id="PS50263"/>
    </source>
</evidence>
<proteinExistence type="inferred from homology"/>
<dbReference type="AlphaFoldDB" id="E1YA49"/>
<comment type="catalytic activity">
    <reaction evidence="4">
        <text>a monoamide of a dicarboxylate + H2O = a dicarboxylate + NH4(+)</text>
        <dbReference type="Rhea" id="RHEA:11716"/>
        <dbReference type="ChEBI" id="CHEBI:15377"/>
        <dbReference type="ChEBI" id="CHEBI:28938"/>
        <dbReference type="ChEBI" id="CHEBI:28965"/>
        <dbReference type="ChEBI" id="CHEBI:77450"/>
        <dbReference type="EC" id="3.5.1.3"/>
    </reaction>
</comment>
<reference evidence="7" key="1">
    <citation type="journal article" date="2011" name="Environ. Microbiol.">
        <title>Genomic insights into the metabolic potential of the polycyclic aromatic hydrocarbon degrading sulfate-reducing Deltaproteobacterium N47.</title>
        <authorList>
            <person name="Bergmann F."/>
            <person name="Selesi D."/>
            <person name="Weinmaier T."/>
            <person name="Tischler P."/>
            <person name="Rattei T."/>
            <person name="Meckenstock R.U."/>
        </authorList>
    </citation>
    <scope>NUCLEOTIDE SEQUENCE</scope>
</reference>
<organism evidence="7">
    <name type="scientific">uncultured Desulfobacterium sp</name>
    <dbReference type="NCBI Taxonomy" id="201089"/>
    <lineage>
        <taxon>Bacteria</taxon>
        <taxon>Pseudomonadati</taxon>
        <taxon>Thermodesulfobacteriota</taxon>
        <taxon>Desulfobacteria</taxon>
        <taxon>Desulfobacterales</taxon>
        <taxon>Desulfobacteriaceae</taxon>
        <taxon>Desulfobacterium</taxon>
        <taxon>environmental samples</taxon>
    </lineage>
</organism>
<dbReference type="Pfam" id="PF00795">
    <property type="entry name" value="CN_hydrolase"/>
    <property type="match status" value="1"/>
</dbReference>
<dbReference type="GO" id="GO:0106008">
    <property type="term" value="F:2-oxoglutaramate amidase activity"/>
    <property type="evidence" value="ECO:0007669"/>
    <property type="project" value="TreeGrafter"/>
</dbReference>
<protein>
    <recommendedName>
        <fullName evidence="5">Omega-amidase YafV</fullName>
        <ecNumber evidence="3">3.5.1.3</ecNumber>
    </recommendedName>
</protein>
<evidence type="ECO:0000256" key="4">
    <source>
        <dbReference type="ARBA" id="ARBA00052904"/>
    </source>
</evidence>
<dbReference type="InterPro" id="IPR003010">
    <property type="entry name" value="C-N_Hydrolase"/>
</dbReference>
<dbReference type="Gene3D" id="3.60.110.10">
    <property type="entry name" value="Carbon-nitrogen hydrolase"/>
    <property type="match status" value="1"/>
</dbReference>
<evidence type="ECO:0000313" key="7">
    <source>
        <dbReference type="EMBL" id="CBX27443.1"/>
    </source>
</evidence>
<dbReference type="CDD" id="cd07575">
    <property type="entry name" value="Xc-1258_like"/>
    <property type="match status" value="1"/>
</dbReference>
<dbReference type="InterPro" id="IPR052737">
    <property type="entry name" value="Omega-amidase_YafV"/>
</dbReference>
<dbReference type="NCBIfam" id="NF007757">
    <property type="entry name" value="PRK10438.1"/>
    <property type="match status" value="1"/>
</dbReference>
<feature type="domain" description="CN hydrolase" evidence="6">
    <location>
        <begin position="5"/>
        <end position="237"/>
    </location>
</feature>
<name>E1YA49_9BACT</name>
<evidence type="ECO:0000256" key="3">
    <source>
        <dbReference type="ARBA" id="ARBA00039118"/>
    </source>
</evidence>
<dbReference type="InterPro" id="IPR036526">
    <property type="entry name" value="C-N_Hydrolase_sf"/>
</dbReference>
<dbReference type="PANTHER" id="PTHR47799">
    <property type="entry name" value="OMEGA-AMIDASE YAFV"/>
    <property type="match status" value="1"/>
</dbReference>
<dbReference type="EC" id="3.5.1.3" evidence="3"/>
<evidence type="ECO:0000256" key="1">
    <source>
        <dbReference type="ARBA" id="ARBA00010613"/>
    </source>
</evidence>
<sequence length="265" mass="30822">MMRDLNITVVQSKIFWEDIESNLSDFDKKIDSIMEKTDLIVLPEMFTTGFSMNAKKLAREMGDASVEWLKNKSCSKWVDITGSMIIKEGGKYFNRLLWAKPDGTLLYYDKKHLFRMTGEEKVYREGNNNLTVELNGWKIRPFICYDLRFPCWTRNFNKAYDVAVFVANWPEARSYHWETLLLARAIENQCYVIGVNRVGKDGNGYNHIGNSSIIDPAGNIMFRKQNEECIYTSTLSYSILEEYRKSFPAWMDADRAVARKNCTVV</sequence>
<accession>E1YA49</accession>
<keyword evidence="2 7" id="KW-0378">Hydrolase</keyword>
<dbReference type="PROSITE" id="PS50263">
    <property type="entry name" value="CN_HYDROLASE"/>
    <property type="match status" value="1"/>
</dbReference>